<dbReference type="Proteomes" id="UP000630660">
    <property type="component" value="Unassembled WGS sequence"/>
</dbReference>
<dbReference type="InterPro" id="IPR025684">
    <property type="entry name" value="SprA_N_dom"/>
</dbReference>
<evidence type="ECO:0000313" key="3">
    <source>
        <dbReference type="EMBL" id="MBD3364926.1"/>
    </source>
</evidence>
<dbReference type="EMBL" id="WJKJ01000233">
    <property type="protein sequence ID" value="MBD3364926.1"/>
    <property type="molecule type" value="Genomic_DNA"/>
</dbReference>
<name>A0A9D5KBY3_UNCW3</name>
<evidence type="ECO:0000259" key="2">
    <source>
        <dbReference type="Pfam" id="PF14349"/>
    </source>
</evidence>
<accession>A0A9D5KBY3</accession>
<proteinExistence type="predicted"/>
<feature type="region of interest" description="Disordered" evidence="1">
    <location>
        <begin position="834"/>
        <end position="900"/>
    </location>
</feature>
<feature type="domain" description="Gliding motility protein SprA N-terminal" evidence="2">
    <location>
        <begin position="882"/>
        <end position="1300"/>
    </location>
</feature>
<evidence type="ECO:0000256" key="1">
    <source>
        <dbReference type="SAM" id="MobiDB-lite"/>
    </source>
</evidence>
<organism evidence="3 4">
    <name type="scientific">candidate division WOR-3 bacterium</name>
    <dbReference type="NCBI Taxonomy" id="2052148"/>
    <lineage>
        <taxon>Bacteria</taxon>
        <taxon>Bacteria division WOR-3</taxon>
    </lineage>
</organism>
<comment type="caution">
    <text evidence="3">The sequence shown here is derived from an EMBL/GenBank/DDBJ whole genome shotgun (WGS) entry which is preliminary data.</text>
</comment>
<dbReference type="Pfam" id="PF14349">
    <property type="entry name" value="SprA_N"/>
    <property type="match status" value="1"/>
</dbReference>
<evidence type="ECO:0000313" key="4">
    <source>
        <dbReference type="Proteomes" id="UP000630660"/>
    </source>
</evidence>
<feature type="non-terminal residue" evidence="3">
    <location>
        <position position="1855"/>
    </location>
</feature>
<sequence length="1855" mass="207756">MKILMALILFASADQVRETGGVLQIKPVIDYEAGLVYYEEWIDSVYLGIHDVQPLNEYLAANERVFSAEDFLRRMRADRGSVDLDDPEGIIPDINIQMGKEVTNIDVAGSDRIELGSQVTLHPKDENDTTNPLSGIKLEQDLSVSVSGTIARKTEVIINHSSGEDDLFGDNKVRISYTGDEDEIVKKVEAGDVSLNLPSKQSIPAQKGLFGINTQLKLGPVDLYAVASREETQAGSEEFQGSSQTRETEFLDKDFIKRKLFYVFHDSLRGSISAEYLVDSLFSKRFHLYKGTRNTPDEGNYWYGWSSPYGDTVTAHENGVGDQIEQGFVYEKLMLDEDYNLWWLEGEWVIELTDRIAGENEILAVACTLSSATGGQDLIFGDNIPGGDEADSLILLQIWGDNTKPTDICWTNMRRNHYTIPMAISDSTHIDLDVLYKKDGTQWVTRNDDGDMYSKLLGIVDSITYRHELTTEEKLMQQLIFKNPRPFADSVLGDTVPEIYEEQDIGSDASIGGKYKIQFKYKAAVGSYDLGPFVKEGSVKVFLNDEELSVDEYTFTPFSGMVTINQEITPNDEVRISYEKKVLFSLDRKSLLGMRAETELIEGVELGSSLLYRKVGFSGEGKPSLDLEPYSRTVGELDLSVDRELGLLTTFLDWLPLISTEKESNFTLTGNSALSMPNPNTHGSGSVWVEDFESTSERKTVNLQPSDWYQTSLPLRDSSSEMDTSQYSRIRPSWKTSEYFWKGAKIYGNPDLDPQNTNNPPDNSFVLIWDEADGSRWSGIIGSQSPYTVDITEVENLEIIMNSGDADGVIHFDFGSKMDEDQLRLDADGEIAGYDQFDTEDGKGLNPEKNDRKDAGEDIGLDGVSGEDGEGVEGDDGNDDYDGEENYNGTETNGKLDTEDLNNNNSLDSQNEYLEFSFDLTDPDFVEEYVDSLGSEEEGPTGWVRLSVPLSDTSLFTVFGNPDSTEIEMFRVWFEGMDGGIDSLSIYSWSFVGNKWENPEVFALDSTEVDTMTELVFIDEIGTQNVDYIPPFSLGKTVNSQTEQDNALQMKFENIQPEHATRVSRWDYSDDDFRGYDRFRIYVHNDTLYDPVFFLRMGSDSLNYYEVRAEISQGQSPPNPEDPLWKEFVFEMDTLISLKRSYYENRDTSDTATYPFISSSDSTLFVKGRPSFSSIEYYVLGIINEEGVPITGEVWFNDFRLEGPIRNIGTQLKLNGKLNFADVADVSVGYTQGDGEFVGLGDSPGPLTGGSSESTNINTSVNLDKFGLEKLGFRIPFRYSFTKSNDVPRYDGEMPDILLDSLGQEQRTGVNQRQNYTASFSHSQSGKKNKLVEYTLDALGGSANIGTSGSLSNAGLRRDSSYSENYSLSYGISPDLSFKVFDQEISYFPYSVNLSANLIKGYSRNQDRPSIDTVFYDPIRNFNTSTGWSGRVSYKPIKYFPLSASYTEGHAGSVSYSDATENDDRQISVDSIVNDSFSARTLGLTGGITNINLKNFGNPSVNLSSTFNENKSASLNQTYITDTAWDGETIKRNLSNSGHVTFNWRGFDLEGLLGGGKEKKETKLKEYRRQLEAADTADTTVIDDAGESDVSMQLEIEIDSLDADTIADTIPVDTTDTTVVLTPRERTFEASIKRWEFLERIAGVLQPISFETGFSRNSGYNGYEAGWGDFEWRNNWDYISGIADIMVDTIRDTVYYDTTINGIDTTYDITYDTTIYKPWASRSWGANRNYKLSSGINLWDLSITGYVQRDYAKTLQQSGELHYTKKTTLPMLKLSYQKLGDLFGDLATNSSLSTSVSRVITERGVWGLVPVENDEDTDTIYGNVPKETLNELKFSPLISWNTTWKGDFSTNLSAN</sequence>
<protein>
    <recommendedName>
        <fullName evidence="2">Gliding motility protein SprA N-terminal domain-containing protein</fullName>
    </recommendedName>
</protein>
<reference evidence="3" key="1">
    <citation type="submission" date="2019-11" db="EMBL/GenBank/DDBJ databases">
        <title>Microbial mats filling the niche in hypersaline microbial mats.</title>
        <authorList>
            <person name="Wong H.L."/>
            <person name="Macleod F.I."/>
            <person name="White R.A. III"/>
            <person name="Burns B.P."/>
        </authorList>
    </citation>
    <scope>NUCLEOTIDE SEQUENCE</scope>
    <source>
        <strain evidence="3">Bin_327</strain>
    </source>
</reference>
<feature type="compositionally biased region" description="Acidic residues" evidence="1">
    <location>
        <begin position="857"/>
        <end position="885"/>
    </location>
</feature>
<gene>
    <name evidence="3" type="ORF">GF359_06900</name>
</gene>
<feature type="compositionally biased region" description="Basic and acidic residues" evidence="1">
    <location>
        <begin position="840"/>
        <end position="856"/>
    </location>
</feature>